<dbReference type="PANTHER" id="PTHR34301:SF8">
    <property type="entry name" value="ATPASE DOMAIN-CONTAINING PROTEIN"/>
    <property type="match status" value="1"/>
</dbReference>
<name>A0ABS5BMF9_9BACT</name>
<comment type="caution">
    <text evidence="2">The sequence shown here is derived from an EMBL/GenBank/DDBJ whole genome shotgun (WGS) entry which is preliminary data.</text>
</comment>
<proteinExistence type="predicted"/>
<dbReference type="Proteomes" id="UP000676565">
    <property type="component" value="Unassembled WGS sequence"/>
</dbReference>
<dbReference type="EMBL" id="JAGKQQ010000001">
    <property type="protein sequence ID" value="MBP3954895.1"/>
    <property type="molecule type" value="Genomic_DNA"/>
</dbReference>
<feature type="domain" description="ORC1/DEAH AAA+ ATPase" evidence="1">
    <location>
        <begin position="35"/>
        <end position="205"/>
    </location>
</feature>
<dbReference type="Pfam" id="PF13401">
    <property type="entry name" value="AAA_22"/>
    <property type="match status" value="1"/>
</dbReference>
<evidence type="ECO:0000313" key="3">
    <source>
        <dbReference type="Proteomes" id="UP000676565"/>
    </source>
</evidence>
<dbReference type="InterPro" id="IPR049945">
    <property type="entry name" value="AAA_22"/>
</dbReference>
<accession>A0ABS5BMF9</accession>
<sequence length="395" mass="43960">MKAVPGGSVPLNEIFGRDLLITELWRALETNSLRLEAERRIGKTSILRKMESQPANGWEAVFMDVENVHSADEFAERVCEKVHERLTGWKKQGKRFLGMLGLLGGTHVGPIKFPDKKARPDGYWKKLLASAVEDLVEQQAATQKRVVFFFDEMPWMLSAIADPKRDGEQTAMEVLDVLRSLRQSPTTGAGFRMVLCGSIGLHHVLGVLRAGGYRNQPVNDMQLVEVPPLEPAVAADLAGRLLTGEGLQFAPEVPAHIATETGGFPYYIHKVVADLRLRGAAVTTASAAGMVQQLLTQEHDPCNFRHFRDRIDGYYPKQDKVALALLDHAAAATAPLALAELLNVGKSAGASDDERVRDLIRLLSIDHYLSRDTKGRYTFRHTLLQRWWKIERGIN</sequence>
<gene>
    <name evidence="2" type="ORF">J8F10_06310</name>
</gene>
<dbReference type="PANTHER" id="PTHR34301">
    <property type="entry name" value="DNA-BINDING PROTEIN-RELATED"/>
    <property type="match status" value="1"/>
</dbReference>
<evidence type="ECO:0000313" key="2">
    <source>
        <dbReference type="EMBL" id="MBP3954895.1"/>
    </source>
</evidence>
<keyword evidence="3" id="KW-1185">Reference proteome</keyword>
<dbReference type="Gene3D" id="3.40.50.300">
    <property type="entry name" value="P-loop containing nucleotide triphosphate hydrolases"/>
    <property type="match status" value="1"/>
</dbReference>
<dbReference type="InterPro" id="IPR027417">
    <property type="entry name" value="P-loop_NTPase"/>
</dbReference>
<organism evidence="2 3">
    <name type="scientific">Gemmata palustris</name>
    <dbReference type="NCBI Taxonomy" id="2822762"/>
    <lineage>
        <taxon>Bacteria</taxon>
        <taxon>Pseudomonadati</taxon>
        <taxon>Planctomycetota</taxon>
        <taxon>Planctomycetia</taxon>
        <taxon>Gemmatales</taxon>
        <taxon>Gemmataceae</taxon>
        <taxon>Gemmata</taxon>
    </lineage>
</organism>
<reference evidence="2 3" key="1">
    <citation type="submission" date="2021-04" db="EMBL/GenBank/DDBJ databases">
        <authorList>
            <person name="Ivanova A."/>
        </authorList>
    </citation>
    <scope>NUCLEOTIDE SEQUENCE [LARGE SCALE GENOMIC DNA]</scope>
    <source>
        <strain evidence="2 3">G18</strain>
    </source>
</reference>
<dbReference type="RefSeq" id="WP_210653003.1">
    <property type="nucleotide sequence ID" value="NZ_JAGKQQ010000001.1"/>
</dbReference>
<dbReference type="SUPFAM" id="SSF52540">
    <property type="entry name" value="P-loop containing nucleoside triphosphate hydrolases"/>
    <property type="match status" value="1"/>
</dbReference>
<evidence type="ECO:0000259" key="1">
    <source>
        <dbReference type="Pfam" id="PF13401"/>
    </source>
</evidence>
<protein>
    <submittedName>
        <fullName evidence="2">AAA family ATPase</fullName>
    </submittedName>
</protein>